<dbReference type="PROSITE" id="PS50048">
    <property type="entry name" value="ZN2_CY6_FUNGAL_2"/>
    <property type="match status" value="1"/>
</dbReference>
<evidence type="ECO:0000313" key="8">
    <source>
        <dbReference type="EMBL" id="KAJ5738832.1"/>
    </source>
</evidence>
<feature type="region of interest" description="Disordered" evidence="6">
    <location>
        <begin position="166"/>
        <end position="197"/>
    </location>
</feature>
<sequence>MSNHDASKSFPALAPGPPRNFTPQTQIAVSKAKKNSTACLACKAAKRKCSGPPNPCKACISAGAENECHFDPSRDLRRKVAVKRTIKELTDYKDLFDSLLSAIRAADSDKLERIVGLVKDNGSLHDIACAVGSPVTRFTDSKVLSATSLSITEDMDGSLDARFMEQEDARNRRPSDLESASSMSEQDKSKPSPQPAFDPYARVSLENLCDLPLFNVPAKPWTEITIDNDLASHLVSLYFTWDHPCAQFLDQRIFLEHMKRGLPDSEFCSPVLVNAILAVASAYSDRSDVLSDSENTFSRGQKFFAETERLLRAEEGAPRLTTVQALLLMCCVLFCQGKGNMSWLMLGQAIHMGKDLGLFRHHRNRNSKHNGKRFSREMEKVRTITAWAIFSLDIQISTKLQKDPSMVQPLSNGDLGIDNDFDWIPYPRSNQASYATNPARLPLMRTGLTGLTEINIRIHELFDDENLREDFRCLLDKAEVPYTHLEQWLVSWPDASQIGQQSTPQVIVLRIHCLHTIMSLLEGLIERDEHGNMVLQLRQSWRKYAVEITQCLRCYRVSYGLRQIPGQLVGVVQSALHALVYQLEESEEARYAFIELSHIGVGLSQRFKSIADSINTILSLSQRGTARLPHDAIAILDGTELRGHQEAR</sequence>
<evidence type="ECO:0000256" key="3">
    <source>
        <dbReference type="ARBA" id="ARBA00023125"/>
    </source>
</evidence>
<evidence type="ECO:0000256" key="5">
    <source>
        <dbReference type="ARBA" id="ARBA00023242"/>
    </source>
</evidence>
<keyword evidence="1" id="KW-0479">Metal-binding</keyword>
<evidence type="ECO:0000313" key="9">
    <source>
        <dbReference type="Proteomes" id="UP001215712"/>
    </source>
</evidence>
<reference evidence="8" key="1">
    <citation type="journal article" date="2023" name="IMA Fungus">
        <title>Comparative genomic study of the Penicillium genus elucidates a diverse pangenome and 15 lateral gene transfer events.</title>
        <authorList>
            <person name="Petersen C."/>
            <person name="Sorensen T."/>
            <person name="Nielsen M.R."/>
            <person name="Sondergaard T.E."/>
            <person name="Sorensen J.L."/>
            <person name="Fitzpatrick D.A."/>
            <person name="Frisvad J.C."/>
            <person name="Nielsen K.L."/>
        </authorList>
    </citation>
    <scope>NUCLEOTIDE SEQUENCE</scope>
    <source>
        <strain evidence="8">IBT 17514</strain>
    </source>
</reference>
<accession>A0AAD6HV87</accession>
<dbReference type="SUPFAM" id="SSF57701">
    <property type="entry name" value="Zn2/Cys6 DNA-binding domain"/>
    <property type="match status" value="1"/>
</dbReference>
<evidence type="ECO:0000256" key="4">
    <source>
        <dbReference type="ARBA" id="ARBA00023163"/>
    </source>
</evidence>
<keyword evidence="3" id="KW-0238">DNA-binding</keyword>
<keyword evidence="5" id="KW-0539">Nucleus</keyword>
<dbReference type="PANTHER" id="PTHR47256:SF10">
    <property type="entry name" value="ZN(II)2CYS6 TRANSCRIPTION FACTOR (EUROFUNG)"/>
    <property type="match status" value="1"/>
</dbReference>
<dbReference type="Pfam" id="PF04082">
    <property type="entry name" value="Fungal_trans"/>
    <property type="match status" value="1"/>
</dbReference>
<protein>
    <submittedName>
        <fullName evidence="8">Transcription factor</fullName>
    </submittedName>
</protein>
<dbReference type="GO" id="GO:0003677">
    <property type="term" value="F:DNA binding"/>
    <property type="evidence" value="ECO:0007669"/>
    <property type="project" value="UniProtKB-KW"/>
</dbReference>
<dbReference type="AlphaFoldDB" id="A0AAD6HV87"/>
<feature type="compositionally biased region" description="Basic and acidic residues" evidence="6">
    <location>
        <begin position="166"/>
        <end position="176"/>
    </location>
</feature>
<comment type="caution">
    <text evidence="8">The sequence shown here is derived from an EMBL/GenBank/DDBJ whole genome shotgun (WGS) entry which is preliminary data.</text>
</comment>
<keyword evidence="2" id="KW-0805">Transcription regulation</keyword>
<dbReference type="InterPro" id="IPR007219">
    <property type="entry name" value="XnlR_reg_dom"/>
</dbReference>
<dbReference type="InterPro" id="IPR053187">
    <property type="entry name" value="Notoamide_regulator"/>
</dbReference>
<evidence type="ECO:0000256" key="2">
    <source>
        <dbReference type="ARBA" id="ARBA00023015"/>
    </source>
</evidence>
<dbReference type="InterPro" id="IPR036864">
    <property type="entry name" value="Zn2-C6_fun-type_DNA-bd_sf"/>
</dbReference>
<dbReference type="Proteomes" id="UP001215712">
    <property type="component" value="Unassembled WGS sequence"/>
</dbReference>
<gene>
    <name evidence="8" type="ORF">N7493_001987</name>
</gene>
<dbReference type="EMBL" id="JAQJAN010000002">
    <property type="protein sequence ID" value="KAJ5738832.1"/>
    <property type="molecule type" value="Genomic_DNA"/>
</dbReference>
<keyword evidence="4" id="KW-0804">Transcription</keyword>
<dbReference type="SMART" id="SM00066">
    <property type="entry name" value="GAL4"/>
    <property type="match status" value="1"/>
</dbReference>
<dbReference type="CDD" id="cd00067">
    <property type="entry name" value="GAL4"/>
    <property type="match status" value="1"/>
</dbReference>
<dbReference type="CDD" id="cd12148">
    <property type="entry name" value="fungal_TF_MHR"/>
    <property type="match status" value="1"/>
</dbReference>
<reference evidence="8" key="2">
    <citation type="submission" date="2023-01" db="EMBL/GenBank/DDBJ databases">
        <authorList>
            <person name="Petersen C."/>
        </authorList>
    </citation>
    <scope>NUCLEOTIDE SEQUENCE</scope>
    <source>
        <strain evidence="8">IBT 17514</strain>
    </source>
</reference>
<evidence type="ECO:0000256" key="1">
    <source>
        <dbReference type="ARBA" id="ARBA00022723"/>
    </source>
</evidence>
<dbReference type="PROSITE" id="PS00463">
    <property type="entry name" value="ZN2_CY6_FUNGAL_1"/>
    <property type="match status" value="1"/>
</dbReference>
<dbReference type="InterPro" id="IPR001138">
    <property type="entry name" value="Zn2Cys6_DnaBD"/>
</dbReference>
<feature type="domain" description="Zn(2)-C6 fungal-type" evidence="7">
    <location>
        <begin position="38"/>
        <end position="70"/>
    </location>
</feature>
<dbReference type="Gene3D" id="4.10.240.10">
    <property type="entry name" value="Zn(2)-C6 fungal-type DNA-binding domain"/>
    <property type="match status" value="1"/>
</dbReference>
<proteinExistence type="predicted"/>
<dbReference type="GO" id="GO:0006351">
    <property type="term" value="P:DNA-templated transcription"/>
    <property type="evidence" value="ECO:0007669"/>
    <property type="project" value="InterPro"/>
</dbReference>
<dbReference type="SMART" id="SM00906">
    <property type="entry name" value="Fungal_trans"/>
    <property type="match status" value="1"/>
</dbReference>
<dbReference type="PANTHER" id="PTHR47256">
    <property type="entry name" value="ZN(II)2CYS6 TRANSCRIPTION FACTOR (EUROFUNG)-RELATED"/>
    <property type="match status" value="1"/>
</dbReference>
<dbReference type="GO" id="GO:0000981">
    <property type="term" value="F:DNA-binding transcription factor activity, RNA polymerase II-specific"/>
    <property type="evidence" value="ECO:0007669"/>
    <property type="project" value="InterPro"/>
</dbReference>
<name>A0AAD6HV87_9EURO</name>
<dbReference type="GO" id="GO:0008270">
    <property type="term" value="F:zinc ion binding"/>
    <property type="evidence" value="ECO:0007669"/>
    <property type="project" value="InterPro"/>
</dbReference>
<feature type="region of interest" description="Disordered" evidence="6">
    <location>
        <begin position="1"/>
        <end position="23"/>
    </location>
</feature>
<evidence type="ECO:0000259" key="7">
    <source>
        <dbReference type="PROSITE" id="PS50048"/>
    </source>
</evidence>
<organism evidence="8 9">
    <name type="scientific">Penicillium malachiteum</name>
    <dbReference type="NCBI Taxonomy" id="1324776"/>
    <lineage>
        <taxon>Eukaryota</taxon>
        <taxon>Fungi</taxon>
        <taxon>Dikarya</taxon>
        <taxon>Ascomycota</taxon>
        <taxon>Pezizomycotina</taxon>
        <taxon>Eurotiomycetes</taxon>
        <taxon>Eurotiomycetidae</taxon>
        <taxon>Eurotiales</taxon>
        <taxon>Aspergillaceae</taxon>
        <taxon>Penicillium</taxon>
    </lineage>
</organism>
<keyword evidence="9" id="KW-1185">Reference proteome</keyword>
<evidence type="ECO:0000256" key="6">
    <source>
        <dbReference type="SAM" id="MobiDB-lite"/>
    </source>
</evidence>